<reference evidence="2" key="1">
    <citation type="submission" date="2021-01" db="EMBL/GenBank/DDBJ databases">
        <title>Ramlibacter sp. strain AW1 16S ribosomal RNA gene Genome sequencing and assembly.</title>
        <authorList>
            <person name="Kang M."/>
        </authorList>
    </citation>
    <scope>NUCLEOTIDE SEQUENCE</scope>
    <source>
        <strain evidence="2">AW1</strain>
    </source>
</reference>
<dbReference type="Pfam" id="PF09509">
    <property type="entry name" value="Hypoth_Ymh"/>
    <property type="match status" value="1"/>
</dbReference>
<gene>
    <name evidence="2" type="ORF">JI739_17210</name>
</gene>
<dbReference type="InterPro" id="IPR012654">
    <property type="entry name" value="CHP02391"/>
</dbReference>
<proteinExistence type="predicted"/>
<sequence length="47" mass="5262">MTGALGSYKNPSSHRRVEIKAVEAREMLILASHLLRIVDTRRPTSSI</sequence>
<organism evidence="2 3">
    <name type="scientific">Ramlibacter aurantiacus</name>
    <dbReference type="NCBI Taxonomy" id="2801330"/>
    <lineage>
        <taxon>Bacteria</taxon>
        <taxon>Pseudomonadati</taxon>
        <taxon>Pseudomonadota</taxon>
        <taxon>Betaproteobacteria</taxon>
        <taxon>Burkholderiales</taxon>
        <taxon>Comamonadaceae</taxon>
        <taxon>Ramlibacter</taxon>
    </lineage>
</organism>
<dbReference type="Proteomes" id="UP000613011">
    <property type="component" value="Unassembled WGS sequence"/>
</dbReference>
<evidence type="ECO:0000313" key="2">
    <source>
        <dbReference type="EMBL" id="MBL0422092.1"/>
    </source>
</evidence>
<protein>
    <recommendedName>
        <fullName evidence="1">Conserved hypothetical protein CHP02391 domain-containing protein</fullName>
    </recommendedName>
</protein>
<dbReference type="EMBL" id="JAEQNA010000007">
    <property type="protein sequence ID" value="MBL0422092.1"/>
    <property type="molecule type" value="Genomic_DNA"/>
</dbReference>
<comment type="caution">
    <text evidence="2">The sequence shown here is derived from an EMBL/GenBank/DDBJ whole genome shotgun (WGS) entry which is preliminary data.</text>
</comment>
<feature type="domain" description="Conserved hypothetical protein CHP02391" evidence="1">
    <location>
        <begin position="2"/>
        <end position="37"/>
    </location>
</feature>
<keyword evidence="3" id="KW-1185">Reference proteome</keyword>
<evidence type="ECO:0000259" key="1">
    <source>
        <dbReference type="Pfam" id="PF09509"/>
    </source>
</evidence>
<dbReference type="RefSeq" id="WP_201685174.1">
    <property type="nucleotide sequence ID" value="NZ_JAEQNA010000007.1"/>
</dbReference>
<dbReference type="AlphaFoldDB" id="A0A937D691"/>
<accession>A0A937D691</accession>
<name>A0A937D691_9BURK</name>
<evidence type="ECO:0000313" key="3">
    <source>
        <dbReference type="Proteomes" id="UP000613011"/>
    </source>
</evidence>